<dbReference type="Ensembl" id="ENSOSIT00000053706.1">
    <property type="protein sequence ID" value="ENSOSIP00000051136.1"/>
    <property type="gene ID" value="ENSOSIG00000023764.1"/>
</dbReference>
<dbReference type="InterPro" id="IPR004031">
    <property type="entry name" value="PMP22/EMP/MP20/Claudin"/>
</dbReference>
<name>A0A8C8A042_9TELE</name>
<dbReference type="GeneTree" id="ENSGT00940000164824"/>
<dbReference type="InterPro" id="IPR017974">
    <property type="entry name" value="Claudin_CS"/>
</dbReference>
<dbReference type="Proteomes" id="UP000694383">
    <property type="component" value="Unplaced"/>
</dbReference>
<dbReference type="GO" id="GO:0005198">
    <property type="term" value="F:structural molecule activity"/>
    <property type="evidence" value="ECO:0007669"/>
    <property type="project" value="InterPro"/>
</dbReference>
<keyword evidence="2 8" id="KW-0796">Tight junction</keyword>
<keyword evidence="3 8" id="KW-1003">Cell membrane</keyword>
<comment type="subcellular location">
    <subcellularLocation>
        <location evidence="8">Cell junction</location>
        <location evidence="8">Tight junction</location>
    </subcellularLocation>
    <subcellularLocation>
        <location evidence="8">Cell membrane</location>
        <topology evidence="8">Multi-pass membrane protein</topology>
    </subcellularLocation>
</comment>
<reference evidence="9" key="2">
    <citation type="submission" date="2025-09" db="UniProtKB">
        <authorList>
            <consortium name="Ensembl"/>
        </authorList>
    </citation>
    <scope>IDENTIFICATION</scope>
</reference>
<evidence type="ECO:0000313" key="10">
    <source>
        <dbReference type="Proteomes" id="UP000694383"/>
    </source>
</evidence>
<reference evidence="9" key="1">
    <citation type="submission" date="2025-08" db="UniProtKB">
        <authorList>
            <consortium name="Ensembl"/>
        </authorList>
    </citation>
    <scope>IDENTIFICATION</scope>
</reference>
<evidence type="ECO:0000256" key="1">
    <source>
        <dbReference type="ARBA" id="ARBA00008295"/>
    </source>
</evidence>
<keyword evidence="6 8" id="KW-1133">Transmembrane helix</keyword>
<dbReference type="Pfam" id="PF00822">
    <property type="entry name" value="PMP22_Claudin"/>
    <property type="match status" value="1"/>
</dbReference>
<evidence type="ECO:0000256" key="3">
    <source>
        <dbReference type="ARBA" id="ARBA00022475"/>
    </source>
</evidence>
<dbReference type="InterPro" id="IPR006187">
    <property type="entry name" value="Claudin"/>
</dbReference>
<dbReference type="GO" id="GO:0005886">
    <property type="term" value="C:plasma membrane"/>
    <property type="evidence" value="ECO:0007669"/>
    <property type="project" value="UniProtKB-SubCell"/>
</dbReference>
<dbReference type="PRINTS" id="PR01077">
    <property type="entry name" value="CLAUDIN"/>
</dbReference>
<feature type="transmembrane region" description="Helical" evidence="8">
    <location>
        <begin position="27"/>
        <end position="49"/>
    </location>
</feature>
<dbReference type="FunFam" id="1.20.140.150:FF:000001">
    <property type="entry name" value="Claudin"/>
    <property type="match status" value="1"/>
</dbReference>
<evidence type="ECO:0000256" key="4">
    <source>
        <dbReference type="ARBA" id="ARBA00022692"/>
    </source>
</evidence>
<sequence length="245" mass="26966">PRPSITWPLLISLTSSKLKPPPAKVEILAVVLGVICLAGTMAITALPTWKVTAFIGANLIVMEELQEGLWMNCIRHANFRMQCKAYDSVLILPGDLQAGRGLMCLSITLIIFAIILMSCGLQQSSLCQDNMKKKNSILAAGGSLYLVSFLTTLIPVCWVSHSIITDFYNPTLGDFQKRELGSALYIGWATSVLLLITGVILLTRCSKRKIPEEQYYAVEESNVQDKNSISFAKTPSSIHKNQVYV</sequence>
<keyword evidence="10" id="KW-1185">Reference proteome</keyword>
<dbReference type="PANTHER" id="PTHR12002">
    <property type="entry name" value="CLAUDIN"/>
    <property type="match status" value="1"/>
</dbReference>
<evidence type="ECO:0000256" key="2">
    <source>
        <dbReference type="ARBA" id="ARBA00022427"/>
    </source>
</evidence>
<evidence type="ECO:0000256" key="7">
    <source>
        <dbReference type="ARBA" id="ARBA00023136"/>
    </source>
</evidence>
<comment type="similarity">
    <text evidence="1 8">Belongs to the claudin family.</text>
</comment>
<feature type="transmembrane region" description="Helical" evidence="8">
    <location>
        <begin position="98"/>
        <end position="121"/>
    </location>
</feature>
<keyword evidence="7 8" id="KW-0472">Membrane</keyword>
<accession>A0A8C8A042</accession>
<feature type="transmembrane region" description="Helical" evidence="8">
    <location>
        <begin position="142"/>
        <end position="164"/>
    </location>
</feature>
<evidence type="ECO:0000256" key="8">
    <source>
        <dbReference type="RuleBase" id="RU060637"/>
    </source>
</evidence>
<proteinExistence type="inferred from homology"/>
<evidence type="ECO:0000256" key="5">
    <source>
        <dbReference type="ARBA" id="ARBA00022949"/>
    </source>
</evidence>
<organism evidence="9 10">
    <name type="scientific">Oryzias sinensis</name>
    <name type="common">Chinese medaka</name>
    <dbReference type="NCBI Taxonomy" id="183150"/>
    <lineage>
        <taxon>Eukaryota</taxon>
        <taxon>Metazoa</taxon>
        <taxon>Chordata</taxon>
        <taxon>Craniata</taxon>
        <taxon>Vertebrata</taxon>
        <taxon>Euteleostomi</taxon>
        <taxon>Actinopterygii</taxon>
        <taxon>Neopterygii</taxon>
        <taxon>Teleostei</taxon>
        <taxon>Neoteleostei</taxon>
        <taxon>Acanthomorphata</taxon>
        <taxon>Ovalentaria</taxon>
        <taxon>Atherinomorphae</taxon>
        <taxon>Beloniformes</taxon>
        <taxon>Adrianichthyidae</taxon>
        <taxon>Oryziinae</taxon>
        <taxon>Oryzias</taxon>
    </lineage>
</organism>
<comment type="function">
    <text evidence="8">Claudins function as major constituents of the tight junction complexes that regulate the permeability of epithelia.</text>
</comment>
<protein>
    <recommendedName>
        <fullName evidence="8">Claudin</fullName>
    </recommendedName>
</protein>
<keyword evidence="5 8" id="KW-0965">Cell junction</keyword>
<dbReference type="AlphaFoldDB" id="A0A8C8A042"/>
<dbReference type="GO" id="GO:0005923">
    <property type="term" value="C:bicellular tight junction"/>
    <property type="evidence" value="ECO:0007669"/>
    <property type="project" value="UniProtKB-SubCell"/>
</dbReference>
<dbReference type="Gene3D" id="1.20.140.150">
    <property type="match status" value="1"/>
</dbReference>
<keyword evidence="4 8" id="KW-0812">Transmembrane</keyword>
<evidence type="ECO:0000313" key="9">
    <source>
        <dbReference type="Ensembl" id="ENSOSIP00000051136.1"/>
    </source>
</evidence>
<feature type="transmembrane region" description="Helical" evidence="8">
    <location>
        <begin position="184"/>
        <end position="202"/>
    </location>
</feature>
<dbReference type="PROSITE" id="PS01346">
    <property type="entry name" value="CLAUDIN"/>
    <property type="match status" value="1"/>
</dbReference>
<evidence type="ECO:0000256" key="6">
    <source>
        <dbReference type="ARBA" id="ARBA00022989"/>
    </source>
</evidence>